<comment type="caution">
    <text evidence="2">The sequence shown here is derived from an EMBL/GenBank/DDBJ whole genome shotgun (WGS) entry which is preliminary data.</text>
</comment>
<organism evidence="2 3">
    <name type="scientific">Chloebia gouldiae</name>
    <name type="common">Gouldian finch</name>
    <name type="synonym">Erythrura gouldiae</name>
    <dbReference type="NCBI Taxonomy" id="44316"/>
    <lineage>
        <taxon>Eukaryota</taxon>
        <taxon>Metazoa</taxon>
        <taxon>Chordata</taxon>
        <taxon>Craniata</taxon>
        <taxon>Vertebrata</taxon>
        <taxon>Euteleostomi</taxon>
        <taxon>Archelosauria</taxon>
        <taxon>Archosauria</taxon>
        <taxon>Dinosauria</taxon>
        <taxon>Saurischia</taxon>
        <taxon>Theropoda</taxon>
        <taxon>Coelurosauria</taxon>
        <taxon>Aves</taxon>
        <taxon>Neognathae</taxon>
        <taxon>Neoaves</taxon>
        <taxon>Telluraves</taxon>
        <taxon>Australaves</taxon>
        <taxon>Passeriformes</taxon>
        <taxon>Passeroidea</taxon>
        <taxon>Passeridae</taxon>
        <taxon>Chloebia</taxon>
    </lineage>
</organism>
<accession>A0A3L8SAB7</accession>
<dbReference type="AlphaFoldDB" id="A0A3L8SAB7"/>
<sequence>MVLLTQLPNLEELPAWALAHAALREMLLGNGFRKTLSFTPYGEAEAISMAMGLPQPGSTQQVRMDDLPAHGTGAQGMEEDGQTGGRHTCGEVAAAGSCLLAAERLSLWLTYKTTSGTCIKRT</sequence>
<reference evidence="2 3" key="1">
    <citation type="journal article" date="2018" name="Proc. R. Soc. B">
        <title>A non-coding region near Follistatin controls head colour polymorphism in the Gouldian finch.</title>
        <authorList>
            <person name="Toomey M.B."/>
            <person name="Marques C.I."/>
            <person name="Andrade P."/>
            <person name="Araujo P.M."/>
            <person name="Sabatino S."/>
            <person name="Gazda M.A."/>
            <person name="Afonso S."/>
            <person name="Lopes R.J."/>
            <person name="Corbo J.C."/>
            <person name="Carneiro M."/>
        </authorList>
    </citation>
    <scope>NUCLEOTIDE SEQUENCE [LARGE SCALE GENOMIC DNA]</scope>
    <source>
        <strain evidence="2">Red01</strain>
        <tissue evidence="2">Muscle</tissue>
    </source>
</reference>
<keyword evidence="3" id="KW-1185">Reference proteome</keyword>
<evidence type="ECO:0000313" key="3">
    <source>
        <dbReference type="Proteomes" id="UP000276834"/>
    </source>
</evidence>
<proteinExistence type="predicted"/>
<dbReference type="EMBL" id="QUSF01000037">
    <property type="protein sequence ID" value="RLV98784.1"/>
    <property type="molecule type" value="Genomic_DNA"/>
</dbReference>
<name>A0A3L8SAB7_CHLGU</name>
<evidence type="ECO:0000313" key="2">
    <source>
        <dbReference type="EMBL" id="RLV98784.1"/>
    </source>
</evidence>
<gene>
    <name evidence="2" type="ORF">DV515_00010356</name>
</gene>
<dbReference type="Proteomes" id="UP000276834">
    <property type="component" value="Unassembled WGS sequence"/>
</dbReference>
<feature type="region of interest" description="Disordered" evidence="1">
    <location>
        <begin position="55"/>
        <end position="88"/>
    </location>
</feature>
<evidence type="ECO:0000256" key="1">
    <source>
        <dbReference type="SAM" id="MobiDB-lite"/>
    </source>
</evidence>
<protein>
    <submittedName>
        <fullName evidence="2">Uncharacterized protein</fullName>
    </submittedName>
</protein>